<dbReference type="EMBL" id="BNAV01000001">
    <property type="protein sequence ID" value="GHF33711.1"/>
    <property type="molecule type" value="Genomic_DNA"/>
</dbReference>
<comment type="caution">
    <text evidence="1">The sequence shown here is derived from an EMBL/GenBank/DDBJ whole genome shotgun (WGS) entry which is preliminary data.</text>
</comment>
<accession>A0A8H9M7H2</accession>
<gene>
    <name evidence="1" type="ORF">GCM10017566_02940</name>
</gene>
<dbReference type="GO" id="GO:0016491">
    <property type="term" value="F:oxidoreductase activity"/>
    <property type="evidence" value="ECO:0007669"/>
    <property type="project" value="InterPro"/>
</dbReference>
<dbReference type="Proteomes" id="UP000658656">
    <property type="component" value="Unassembled WGS sequence"/>
</dbReference>
<sequence>MTKTLSEPDYVASALTAASLVPFPDPAHPWRLVARPGRIEVLQSDGDREALAACGAAVLNMQLALRAAGHAATVDLLPDRTRPDLLAVVWIRARCTPSIQERSLARAIPVLHEARVPRGGGPVPPDVRAALVRAAEREEADLLLLEPPAEVDALRGLLAEAGWLTGSGLAGLVAVLSSYTDTLRGQVRAGRALQRVLLTGVVQGARARVLLRPETVQKARPELRGFLGHQVNPQAVLAFRFAPAVPPRQRRS</sequence>
<dbReference type="RefSeq" id="WP_145934294.1">
    <property type="nucleotide sequence ID" value="NZ_BNAV01000001.1"/>
</dbReference>
<proteinExistence type="predicted"/>
<name>A0A8H9M7H2_9PSEU</name>
<dbReference type="OrthoDB" id="3617753at2"/>
<reference evidence="1" key="2">
    <citation type="submission" date="2020-09" db="EMBL/GenBank/DDBJ databases">
        <authorList>
            <person name="Sun Q."/>
            <person name="Zhou Y."/>
        </authorList>
    </citation>
    <scope>NUCLEOTIDE SEQUENCE</scope>
    <source>
        <strain evidence="1">CGMCC 4.7679</strain>
    </source>
</reference>
<reference evidence="1" key="1">
    <citation type="journal article" date="2014" name="Int. J. Syst. Evol. Microbiol.">
        <title>Complete genome sequence of Corynebacterium casei LMG S-19264T (=DSM 44701T), isolated from a smear-ripened cheese.</title>
        <authorList>
            <consortium name="US DOE Joint Genome Institute (JGI-PGF)"/>
            <person name="Walter F."/>
            <person name="Albersmeier A."/>
            <person name="Kalinowski J."/>
            <person name="Ruckert C."/>
        </authorList>
    </citation>
    <scope>NUCLEOTIDE SEQUENCE</scope>
    <source>
        <strain evidence="1">CGMCC 4.7679</strain>
    </source>
</reference>
<dbReference type="Gene3D" id="3.40.109.10">
    <property type="entry name" value="NADH Oxidase"/>
    <property type="match status" value="2"/>
</dbReference>
<dbReference type="AlphaFoldDB" id="A0A8H9M7H2"/>
<dbReference type="InterPro" id="IPR000415">
    <property type="entry name" value="Nitroreductase-like"/>
</dbReference>
<organism evidence="1 2">
    <name type="scientific">Amycolatopsis bartoniae</name>
    <dbReference type="NCBI Taxonomy" id="941986"/>
    <lineage>
        <taxon>Bacteria</taxon>
        <taxon>Bacillati</taxon>
        <taxon>Actinomycetota</taxon>
        <taxon>Actinomycetes</taxon>
        <taxon>Pseudonocardiales</taxon>
        <taxon>Pseudonocardiaceae</taxon>
        <taxon>Amycolatopsis</taxon>
    </lineage>
</organism>
<keyword evidence="2" id="KW-1185">Reference proteome</keyword>
<evidence type="ECO:0000313" key="2">
    <source>
        <dbReference type="Proteomes" id="UP000658656"/>
    </source>
</evidence>
<evidence type="ECO:0000313" key="1">
    <source>
        <dbReference type="EMBL" id="GHF33711.1"/>
    </source>
</evidence>
<protein>
    <submittedName>
        <fullName evidence="1">Uncharacterized protein</fullName>
    </submittedName>
</protein>